<organism evidence="3 4">
    <name type="scientific">Pisum sativum</name>
    <name type="common">Garden pea</name>
    <name type="synonym">Lathyrus oleraceus</name>
    <dbReference type="NCBI Taxonomy" id="3888"/>
    <lineage>
        <taxon>Eukaryota</taxon>
        <taxon>Viridiplantae</taxon>
        <taxon>Streptophyta</taxon>
        <taxon>Embryophyta</taxon>
        <taxon>Tracheophyta</taxon>
        <taxon>Spermatophyta</taxon>
        <taxon>Magnoliopsida</taxon>
        <taxon>eudicotyledons</taxon>
        <taxon>Gunneridae</taxon>
        <taxon>Pentapetalae</taxon>
        <taxon>rosids</taxon>
        <taxon>fabids</taxon>
        <taxon>Fabales</taxon>
        <taxon>Fabaceae</taxon>
        <taxon>Papilionoideae</taxon>
        <taxon>50 kb inversion clade</taxon>
        <taxon>NPAAA clade</taxon>
        <taxon>Hologalegina</taxon>
        <taxon>IRL clade</taxon>
        <taxon>Fabeae</taxon>
        <taxon>Lathyrus</taxon>
    </lineage>
</organism>
<evidence type="ECO:0000313" key="4">
    <source>
        <dbReference type="Proteomes" id="UP001058974"/>
    </source>
</evidence>
<dbReference type="Gramene" id="Psat03G0095100-T1">
    <property type="protein sequence ID" value="KAI5424969.1"/>
    <property type="gene ID" value="KIW84_030951"/>
</dbReference>
<keyword evidence="2" id="KW-1133">Transmembrane helix</keyword>
<keyword evidence="4" id="KW-1185">Reference proteome</keyword>
<feature type="region of interest" description="Disordered" evidence="1">
    <location>
        <begin position="136"/>
        <end position="272"/>
    </location>
</feature>
<dbReference type="Gramene" id="PSAT_LOCUS14236_t1">
    <property type="protein sequence ID" value="CAL5194493.1"/>
    <property type="gene ID" value="PSAT_LOCUS14236"/>
</dbReference>
<evidence type="ECO:0000256" key="2">
    <source>
        <dbReference type="SAM" id="Phobius"/>
    </source>
</evidence>
<comment type="caution">
    <text evidence="3">The sequence shown here is derived from an EMBL/GenBank/DDBJ whole genome shotgun (WGS) entry which is preliminary data.</text>
</comment>
<proteinExistence type="predicted"/>
<gene>
    <name evidence="3" type="ORF">KIW84_030951</name>
</gene>
<feature type="compositionally biased region" description="Acidic residues" evidence="1">
    <location>
        <begin position="185"/>
        <end position="206"/>
    </location>
</feature>
<evidence type="ECO:0000256" key="1">
    <source>
        <dbReference type="SAM" id="MobiDB-lite"/>
    </source>
</evidence>
<feature type="transmembrane region" description="Helical" evidence="2">
    <location>
        <begin position="30"/>
        <end position="51"/>
    </location>
</feature>
<protein>
    <submittedName>
        <fullName evidence="3">Uncharacterized protein</fullName>
    </submittedName>
</protein>
<feature type="compositionally biased region" description="Acidic residues" evidence="1">
    <location>
        <begin position="241"/>
        <end position="272"/>
    </location>
</feature>
<dbReference type="EMBL" id="JAMSHJ010000003">
    <property type="protein sequence ID" value="KAI5424969.1"/>
    <property type="molecule type" value="Genomic_DNA"/>
</dbReference>
<dbReference type="Proteomes" id="UP001058974">
    <property type="component" value="Chromosome 3"/>
</dbReference>
<accession>A0A9D4XRX0</accession>
<dbReference type="OrthoDB" id="1430128at2759"/>
<sequence length="371" mass="41360">MEDERTNRDRKRKTNTSLGRSLTIGGEGGITGLLVFGGALAIAGFMAVTSFGTKKHKKKSIHPHQQQYLLDDDEKDSLQYSTTQFGEDVTSCLASNECAKTDDSSELQPLTLEEKIDNEPNSDCFHHQEIAFSDYSQPESATSSNENNENMVAEESSRMFNNSGDCEQEEKKDESEDSLITFTETGDENDDMDSDDATEETEEEDGLITFPETGDENDDMDSDDATEETEEEDSLITFTETGDENDDMDSDDATEETEEEDSSEAIETTSLDDNEELIQHKYKKYYCECDECSNLYADDGSYYALNKTAPKEAMWNKTASFPVALNVQPSILATWILPVLMLGFLMLLAALTCGLLESLYVLDDDDSVRVP</sequence>
<keyword evidence="2" id="KW-0812">Transmembrane</keyword>
<dbReference type="AlphaFoldDB" id="A0A9D4XRX0"/>
<evidence type="ECO:0000313" key="3">
    <source>
        <dbReference type="EMBL" id="KAI5424969.1"/>
    </source>
</evidence>
<name>A0A9D4XRX0_PEA</name>
<reference evidence="3 4" key="1">
    <citation type="journal article" date="2022" name="Nat. Genet.">
        <title>Improved pea reference genome and pan-genome highlight genomic features and evolutionary characteristics.</title>
        <authorList>
            <person name="Yang T."/>
            <person name="Liu R."/>
            <person name="Luo Y."/>
            <person name="Hu S."/>
            <person name="Wang D."/>
            <person name="Wang C."/>
            <person name="Pandey M.K."/>
            <person name="Ge S."/>
            <person name="Xu Q."/>
            <person name="Li N."/>
            <person name="Li G."/>
            <person name="Huang Y."/>
            <person name="Saxena R.K."/>
            <person name="Ji Y."/>
            <person name="Li M."/>
            <person name="Yan X."/>
            <person name="He Y."/>
            <person name="Liu Y."/>
            <person name="Wang X."/>
            <person name="Xiang C."/>
            <person name="Varshney R.K."/>
            <person name="Ding H."/>
            <person name="Gao S."/>
            <person name="Zong X."/>
        </authorList>
    </citation>
    <scope>NUCLEOTIDE SEQUENCE [LARGE SCALE GENOMIC DNA]</scope>
    <source>
        <strain evidence="3 4">cv. Zhongwan 6</strain>
    </source>
</reference>
<feature type="compositionally biased region" description="Acidic residues" evidence="1">
    <location>
        <begin position="213"/>
        <end position="234"/>
    </location>
</feature>
<feature type="transmembrane region" description="Helical" evidence="2">
    <location>
        <begin position="335"/>
        <end position="362"/>
    </location>
</feature>
<keyword evidence="2" id="KW-0472">Membrane</keyword>
<feature type="region of interest" description="Disordered" evidence="1">
    <location>
        <begin position="1"/>
        <end position="22"/>
    </location>
</feature>